<sequence>MEWQISRSIATRHGPHGRGSPRRDRDTNIQDWRRYLVCGTLLQCIRRSTLSPARDISSRTLTQRSLLLIQLSSLSSKTELYFRKLIQLSQFGDLTTLIATAFCTTAVDRKCFTGPGCICTLRPHHPLGDVSRRR</sequence>
<dbReference type="EMBL" id="DS547116">
    <property type="protein sequence ID" value="EDR04687.1"/>
    <property type="molecule type" value="Genomic_DNA"/>
</dbReference>
<evidence type="ECO:0000313" key="2">
    <source>
        <dbReference type="EMBL" id="EDR04687.1"/>
    </source>
</evidence>
<proteinExistence type="predicted"/>
<accession>B0DKQ6</accession>
<dbReference type="Proteomes" id="UP000001194">
    <property type="component" value="Unassembled WGS sequence"/>
</dbReference>
<dbReference type="RefSeq" id="XP_001884511.1">
    <property type="nucleotide sequence ID" value="XM_001884476.1"/>
</dbReference>
<dbReference type="HOGENOM" id="CLU_1896591_0_0_1"/>
<protein>
    <submittedName>
        <fullName evidence="2">Predicted protein</fullName>
    </submittedName>
</protein>
<gene>
    <name evidence="2" type="ORF">LACBIDRAFT_303993</name>
</gene>
<evidence type="ECO:0000313" key="3">
    <source>
        <dbReference type="Proteomes" id="UP000001194"/>
    </source>
</evidence>
<feature type="region of interest" description="Disordered" evidence="1">
    <location>
        <begin position="1"/>
        <end position="26"/>
    </location>
</feature>
<reference evidence="2 3" key="1">
    <citation type="journal article" date="2008" name="Nature">
        <title>The genome of Laccaria bicolor provides insights into mycorrhizal symbiosis.</title>
        <authorList>
            <person name="Martin F."/>
            <person name="Aerts A."/>
            <person name="Ahren D."/>
            <person name="Brun A."/>
            <person name="Danchin E.G.J."/>
            <person name="Duchaussoy F."/>
            <person name="Gibon J."/>
            <person name="Kohler A."/>
            <person name="Lindquist E."/>
            <person name="Pereda V."/>
            <person name="Salamov A."/>
            <person name="Shapiro H.J."/>
            <person name="Wuyts J."/>
            <person name="Blaudez D."/>
            <person name="Buee M."/>
            <person name="Brokstein P."/>
            <person name="Canbaeck B."/>
            <person name="Cohen D."/>
            <person name="Courty P.E."/>
            <person name="Coutinho P.M."/>
            <person name="Delaruelle C."/>
            <person name="Detter J.C."/>
            <person name="Deveau A."/>
            <person name="DiFazio S."/>
            <person name="Duplessis S."/>
            <person name="Fraissinet-Tachet L."/>
            <person name="Lucic E."/>
            <person name="Frey-Klett P."/>
            <person name="Fourrey C."/>
            <person name="Feussner I."/>
            <person name="Gay G."/>
            <person name="Grimwood J."/>
            <person name="Hoegger P.J."/>
            <person name="Jain P."/>
            <person name="Kilaru S."/>
            <person name="Labbe J."/>
            <person name="Lin Y.C."/>
            <person name="Legue V."/>
            <person name="Le Tacon F."/>
            <person name="Marmeisse R."/>
            <person name="Melayah D."/>
            <person name="Montanini B."/>
            <person name="Muratet M."/>
            <person name="Nehls U."/>
            <person name="Niculita-Hirzel H."/>
            <person name="Oudot-Le Secq M.P."/>
            <person name="Peter M."/>
            <person name="Quesneville H."/>
            <person name="Rajashekar B."/>
            <person name="Reich M."/>
            <person name="Rouhier N."/>
            <person name="Schmutz J."/>
            <person name="Yin T."/>
            <person name="Chalot M."/>
            <person name="Henrissat B."/>
            <person name="Kuees U."/>
            <person name="Lucas S."/>
            <person name="Van de Peer Y."/>
            <person name="Podila G.K."/>
            <person name="Polle A."/>
            <person name="Pukkila P.J."/>
            <person name="Richardson P.M."/>
            <person name="Rouze P."/>
            <person name="Sanders I.R."/>
            <person name="Stajich J.E."/>
            <person name="Tunlid A."/>
            <person name="Tuskan G."/>
            <person name="Grigoriev I.V."/>
        </authorList>
    </citation>
    <scope>NUCLEOTIDE SEQUENCE [LARGE SCALE GENOMIC DNA]</scope>
    <source>
        <strain evidence="3">S238N-H82 / ATCC MYA-4686</strain>
    </source>
</reference>
<dbReference type="KEGG" id="lbc:LACBIDRAFT_303993"/>
<dbReference type="InParanoid" id="B0DKQ6"/>
<name>B0DKQ6_LACBS</name>
<organism evidence="3">
    <name type="scientific">Laccaria bicolor (strain S238N-H82 / ATCC MYA-4686)</name>
    <name type="common">Bicoloured deceiver</name>
    <name type="synonym">Laccaria laccata var. bicolor</name>
    <dbReference type="NCBI Taxonomy" id="486041"/>
    <lineage>
        <taxon>Eukaryota</taxon>
        <taxon>Fungi</taxon>
        <taxon>Dikarya</taxon>
        <taxon>Basidiomycota</taxon>
        <taxon>Agaricomycotina</taxon>
        <taxon>Agaricomycetes</taxon>
        <taxon>Agaricomycetidae</taxon>
        <taxon>Agaricales</taxon>
        <taxon>Agaricineae</taxon>
        <taxon>Hydnangiaceae</taxon>
        <taxon>Laccaria</taxon>
    </lineage>
</organism>
<evidence type="ECO:0000256" key="1">
    <source>
        <dbReference type="SAM" id="MobiDB-lite"/>
    </source>
</evidence>
<dbReference type="AlphaFoldDB" id="B0DKQ6"/>
<keyword evidence="3" id="KW-1185">Reference proteome</keyword>
<dbReference type="GeneID" id="6080299"/>